<keyword evidence="11" id="KW-1133">Transmembrane helix</keyword>
<comment type="subcellular location">
    <subcellularLocation>
        <location evidence="1">Cell membrane</location>
    </subcellularLocation>
</comment>
<keyword evidence="14" id="KW-1185">Reference proteome</keyword>
<evidence type="ECO:0000256" key="8">
    <source>
        <dbReference type="ARBA" id="ARBA00037904"/>
    </source>
</evidence>
<evidence type="ECO:0000256" key="1">
    <source>
        <dbReference type="ARBA" id="ARBA00004236"/>
    </source>
</evidence>
<protein>
    <recommendedName>
        <fullName evidence="10">4,4'-diaponeurosporenoate glycosyltransferase</fullName>
    </recommendedName>
</protein>
<feature type="transmembrane region" description="Helical" evidence="11">
    <location>
        <begin position="312"/>
        <end position="337"/>
    </location>
</feature>
<keyword evidence="6 11" id="KW-0472">Membrane</keyword>
<dbReference type="Proteomes" id="UP000659496">
    <property type="component" value="Unassembled WGS sequence"/>
</dbReference>
<dbReference type="InterPro" id="IPR001173">
    <property type="entry name" value="Glyco_trans_2-like"/>
</dbReference>
<dbReference type="PANTHER" id="PTHR43646">
    <property type="entry name" value="GLYCOSYLTRANSFERASE"/>
    <property type="match status" value="1"/>
</dbReference>
<keyword evidence="11" id="KW-0812">Transmembrane</keyword>
<dbReference type="SUPFAM" id="SSF53448">
    <property type="entry name" value="Nucleotide-diphospho-sugar transferases"/>
    <property type="match status" value="1"/>
</dbReference>
<keyword evidence="3" id="KW-0328">Glycosyltransferase</keyword>
<evidence type="ECO:0000256" key="9">
    <source>
        <dbReference type="ARBA" id="ARBA00038120"/>
    </source>
</evidence>
<dbReference type="Gene3D" id="3.90.550.10">
    <property type="entry name" value="Spore Coat Polysaccharide Biosynthesis Protein SpsA, Chain A"/>
    <property type="match status" value="1"/>
</dbReference>
<evidence type="ECO:0000313" key="14">
    <source>
        <dbReference type="Proteomes" id="UP000659496"/>
    </source>
</evidence>
<name>A0ABR8PGX1_9BACL</name>
<dbReference type="EMBL" id="JACSQY010000002">
    <property type="protein sequence ID" value="MBD7907418.1"/>
    <property type="molecule type" value="Genomic_DNA"/>
</dbReference>
<evidence type="ECO:0000256" key="5">
    <source>
        <dbReference type="ARBA" id="ARBA00022746"/>
    </source>
</evidence>
<proteinExistence type="inferred from homology"/>
<keyword evidence="4" id="KW-0808">Transferase</keyword>
<evidence type="ECO:0000256" key="3">
    <source>
        <dbReference type="ARBA" id="ARBA00022676"/>
    </source>
</evidence>
<evidence type="ECO:0000256" key="4">
    <source>
        <dbReference type="ARBA" id="ARBA00022679"/>
    </source>
</evidence>
<accession>A0ABR8PGX1</accession>
<evidence type="ECO:0000256" key="2">
    <source>
        <dbReference type="ARBA" id="ARBA00022475"/>
    </source>
</evidence>
<dbReference type="PANTHER" id="PTHR43646:SF2">
    <property type="entry name" value="GLYCOSYLTRANSFERASE 2-LIKE DOMAIN-CONTAINING PROTEIN"/>
    <property type="match status" value="1"/>
</dbReference>
<feature type="transmembrane region" description="Helical" evidence="11">
    <location>
        <begin position="285"/>
        <end position="306"/>
    </location>
</feature>
<sequence>MFWRYPTPSSEGSLEIQHPSNVSIIIPARNEEHRIVPLLESLSRQKGISFETIVIDDDSEDRTSEVARSYNARVIRNTGPEDGWIGKSAACWAGAQAAKGKLLLFMDADTAFEESDSLLRYVTSYEEMGGKGILSLQPYHQIKQVYENASTIFNIIVMAGMNVFTPFGDRFSSAGSFGPCILCNRADYDASGGHAGIRGAVMDDLALGEAFQGQGLPVRCYGGRGLVRFRMYPEGFHQLLEGWTKNFGTASKSTHPFVMTFVNLWITGGFVTPALLVLSVLSGSVSWILTACVLYLLNVMEMAWLARRTGNFSWWIFPFYPVLLLFFTVIFVYSLYLTHVRKTVKWRGRDVHV</sequence>
<comment type="pathway">
    <text evidence="8">Carotenoid biosynthesis; staphyloxanthin biosynthesis; staphyloxanthin from farnesyl diphosphate: step 4/5.</text>
</comment>
<reference evidence="13 14" key="1">
    <citation type="submission" date="2020-08" db="EMBL/GenBank/DDBJ databases">
        <title>A Genomic Blueprint of the Chicken Gut Microbiome.</title>
        <authorList>
            <person name="Gilroy R."/>
            <person name="Ravi A."/>
            <person name="Getino M."/>
            <person name="Pursley I."/>
            <person name="Horton D.L."/>
            <person name="Alikhan N.-F."/>
            <person name="Baker D."/>
            <person name="Gharbi K."/>
            <person name="Hall N."/>
            <person name="Watson M."/>
            <person name="Adriaenssens E.M."/>
            <person name="Foster-Nyarko E."/>
            <person name="Jarju S."/>
            <person name="Secka A."/>
            <person name="Antonio M."/>
            <person name="Oren A."/>
            <person name="Chaudhuri R."/>
            <person name="La Ragione R.M."/>
            <person name="Hildebrand F."/>
            <person name="Pallen M.J."/>
        </authorList>
    </citation>
    <scope>NUCLEOTIDE SEQUENCE [LARGE SCALE GENOMIC DNA]</scope>
    <source>
        <strain evidence="13 14">Sa3CUA8</strain>
    </source>
</reference>
<dbReference type="Pfam" id="PF00535">
    <property type="entry name" value="Glycos_transf_2"/>
    <property type="match status" value="1"/>
</dbReference>
<comment type="caution">
    <text evidence="13">The sequence shown here is derived from an EMBL/GenBank/DDBJ whole genome shotgun (WGS) entry which is preliminary data.</text>
</comment>
<feature type="transmembrane region" description="Helical" evidence="11">
    <location>
        <begin position="257"/>
        <end position="278"/>
    </location>
</feature>
<organism evidence="13 14">
    <name type="scientific">Sporosarcina gallistercoris</name>
    <dbReference type="NCBI Taxonomy" id="2762245"/>
    <lineage>
        <taxon>Bacteria</taxon>
        <taxon>Bacillati</taxon>
        <taxon>Bacillota</taxon>
        <taxon>Bacilli</taxon>
        <taxon>Bacillales</taxon>
        <taxon>Caryophanaceae</taxon>
        <taxon>Sporosarcina</taxon>
    </lineage>
</organism>
<evidence type="ECO:0000313" key="13">
    <source>
        <dbReference type="EMBL" id="MBD7907418.1"/>
    </source>
</evidence>
<keyword evidence="2" id="KW-1003">Cell membrane</keyword>
<feature type="domain" description="Glycosyltransferase 2-like" evidence="12">
    <location>
        <begin position="23"/>
        <end position="133"/>
    </location>
</feature>
<gene>
    <name evidence="13" type="ORF">H9659_03600</name>
</gene>
<evidence type="ECO:0000256" key="11">
    <source>
        <dbReference type="SAM" id="Phobius"/>
    </source>
</evidence>
<comment type="function">
    <text evidence="7">Catalyzes the glycosylation of 4,4'-diaponeurosporenoate, i.e. the esterification of glucose at the C1'' position with the carboxyl group of 4,4'-diaponeurosporenic acid, to form glycosyl-4,4'-diaponeurosporenoate. This is a step in the biosynthesis of staphyloxanthin, an orange pigment present in most staphylococci strains.</text>
</comment>
<dbReference type="InterPro" id="IPR029044">
    <property type="entry name" value="Nucleotide-diphossugar_trans"/>
</dbReference>
<evidence type="ECO:0000256" key="10">
    <source>
        <dbReference type="ARBA" id="ARBA00040345"/>
    </source>
</evidence>
<keyword evidence="5" id="KW-0125">Carotenoid biosynthesis</keyword>
<comment type="similarity">
    <text evidence="9">Belongs to the glycosyltransferase 2 family. CrtQ subfamily.</text>
</comment>
<evidence type="ECO:0000256" key="6">
    <source>
        <dbReference type="ARBA" id="ARBA00023136"/>
    </source>
</evidence>
<evidence type="ECO:0000259" key="12">
    <source>
        <dbReference type="Pfam" id="PF00535"/>
    </source>
</evidence>
<evidence type="ECO:0000256" key="7">
    <source>
        <dbReference type="ARBA" id="ARBA00037281"/>
    </source>
</evidence>